<dbReference type="InterPro" id="IPR002229">
    <property type="entry name" value="RhesusRHD"/>
</dbReference>
<dbReference type="SUPFAM" id="SSF111352">
    <property type="entry name" value="Ammonium transporter"/>
    <property type="match status" value="1"/>
</dbReference>
<accession>T1HUD0</accession>
<evidence type="ECO:0000256" key="4">
    <source>
        <dbReference type="ARBA" id="ARBA00022989"/>
    </source>
</evidence>
<dbReference type="PRINTS" id="PR00342">
    <property type="entry name" value="RHESUSRHD"/>
</dbReference>
<dbReference type="GeneID" id="141453249"/>
<dbReference type="OMA" id="YWEMHEE"/>
<dbReference type="EnsemblMetazoa" id="RPRC007650-RA">
    <property type="protein sequence ID" value="RPRC007650-PA"/>
    <property type="gene ID" value="RPRC007650"/>
</dbReference>
<evidence type="ECO:0000256" key="2">
    <source>
        <dbReference type="ARBA" id="ARBA00011036"/>
    </source>
</evidence>
<evidence type="ECO:0000256" key="5">
    <source>
        <dbReference type="ARBA" id="ARBA00023136"/>
    </source>
</evidence>
<evidence type="ECO:0000313" key="7">
    <source>
        <dbReference type="EnsemblMetazoa" id="RPRC007650-PA"/>
    </source>
</evidence>
<proteinExistence type="inferred from homology"/>
<comment type="similarity">
    <text evidence="2">Belongs to the ammonium transporter (TC 2.A.49) family. Rh subfamily.</text>
</comment>
<reference evidence="7" key="1">
    <citation type="submission" date="2015-05" db="UniProtKB">
        <authorList>
            <consortium name="EnsemblMetazoa"/>
        </authorList>
    </citation>
    <scope>IDENTIFICATION</scope>
</reference>
<evidence type="ECO:0000313" key="8">
    <source>
        <dbReference type="Proteomes" id="UP000015103"/>
    </source>
</evidence>
<sequence>MTLGKRTGIILIIFQLALIVAFAFVATYGEEADSKNILPNISTNIYYPMFQDVQVMILVGFGMIMTFLKRYSYSGAGLNFLVSAITYQYGLLLQRMFGPLRIGMKNLINADLTSAAILISMGAVLGKTTPLQMLLMVLVEVPICMGNQYLSTFLQVADIGGSVSAHTFGAYFGLGLSKILGKPKDTSLEGPSYQTDLFSIIGTLFLWVFWPSFNGALSWEDGQQRAVINTYLALIASCVISFAVSTLTHHSNKFTMVHIQNATLAGGVAIGTVADLMVMPYAALLIGGLAGAVSTLGYVYLQPWLLHHLDLHDTCGVNNLHGMPSLIAATVGIIAASQASLEMYGPKLYLLFPARAPFPSSKELKDIQVIEEKVIPGENRSANRQALYQLLALLFTFTIATIAGIVTGGLLKLFSPWIGNVSDEDTFDDRFMWSVSDEGDLDDTKKFKSETNIQPLSNHNHHQIGIV</sequence>
<organism evidence="7 8">
    <name type="scientific">Rhodnius prolixus</name>
    <name type="common">Triatomid bug</name>
    <dbReference type="NCBI Taxonomy" id="13249"/>
    <lineage>
        <taxon>Eukaryota</taxon>
        <taxon>Metazoa</taxon>
        <taxon>Ecdysozoa</taxon>
        <taxon>Arthropoda</taxon>
        <taxon>Hexapoda</taxon>
        <taxon>Insecta</taxon>
        <taxon>Pterygota</taxon>
        <taxon>Neoptera</taxon>
        <taxon>Paraneoptera</taxon>
        <taxon>Hemiptera</taxon>
        <taxon>Heteroptera</taxon>
        <taxon>Panheteroptera</taxon>
        <taxon>Cimicomorpha</taxon>
        <taxon>Reduviidae</taxon>
        <taxon>Triatominae</taxon>
        <taxon>Rhodnius</taxon>
    </lineage>
</organism>
<dbReference type="RefSeq" id="XP_073982327.1">
    <property type="nucleotide sequence ID" value="XM_074126226.1"/>
</dbReference>
<name>T1HUD0_RHOPR</name>
<dbReference type="PANTHER" id="PTHR11730">
    <property type="entry name" value="AMMONIUM TRANSPORTER"/>
    <property type="match status" value="1"/>
</dbReference>
<protein>
    <submittedName>
        <fullName evidence="7">Ammonium_transp domain-containing protein</fullName>
    </submittedName>
</protein>
<keyword evidence="3" id="KW-0812">Transmembrane</keyword>
<dbReference type="GO" id="GO:0097272">
    <property type="term" value="P:ammonium homeostasis"/>
    <property type="evidence" value="ECO:0007669"/>
    <property type="project" value="TreeGrafter"/>
</dbReference>
<dbReference type="eggNOG" id="KOG3796">
    <property type="taxonomic scope" value="Eukaryota"/>
</dbReference>
<keyword evidence="8" id="KW-1185">Reference proteome</keyword>
<dbReference type="HOGENOM" id="CLU_021386_0_0_1"/>
<dbReference type="Proteomes" id="UP000015103">
    <property type="component" value="Unassembled WGS sequence"/>
</dbReference>
<dbReference type="STRING" id="13249.T1HUD0"/>
<dbReference type="VEuPathDB" id="VectorBase:RPRC007650"/>
<dbReference type="EMBL" id="ACPB03019110">
    <property type="status" value="NOT_ANNOTATED_CDS"/>
    <property type="molecule type" value="Genomic_DNA"/>
</dbReference>
<comment type="subcellular location">
    <subcellularLocation>
        <location evidence="1">Membrane</location>
        <topology evidence="1">Multi-pass membrane protein</topology>
    </subcellularLocation>
</comment>
<dbReference type="Gene3D" id="1.10.3430.10">
    <property type="entry name" value="Ammonium transporter AmtB like domains"/>
    <property type="match status" value="1"/>
</dbReference>
<evidence type="ECO:0000259" key="6">
    <source>
        <dbReference type="Pfam" id="PF00909"/>
    </source>
</evidence>
<dbReference type="InterPro" id="IPR029020">
    <property type="entry name" value="Ammonium/urea_transptr"/>
</dbReference>
<evidence type="ECO:0000256" key="1">
    <source>
        <dbReference type="ARBA" id="ARBA00004141"/>
    </source>
</evidence>
<dbReference type="AlphaFoldDB" id="T1HUD0"/>
<dbReference type="InParanoid" id="T1HUD0"/>
<dbReference type="FunCoup" id="T1HUD0">
    <property type="interactions" value="18"/>
</dbReference>
<dbReference type="Pfam" id="PF00909">
    <property type="entry name" value="Ammonium_transp"/>
    <property type="match status" value="1"/>
</dbReference>
<evidence type="ECO:0000256" key="3">
    <source>
        <dbReference type="ARBA" id="ARBA00022692"/>
    </source>
</evidence>
<feature type="domain" description="Ammonium transporter AmtB-like" evidence="6">
    <location>
        <begin position="14"/>
        <end position="413"/>
    </location>
</feature>
<keyword evidence="5" id="KW-0472">Membrane</keyword>
<dbReference type="PANTHER" id="PTHR11730:SF60">
    <property type="entry name" value="RH50, ISOFORM D"/>
    <property type="match status" value="1"/>
</dbReference>
<dbReference type="GO" id="GO:0005886">
    <property type="term" value="C:plasma membrane"/>
    <property type="evidence" value="ECO:0007669"/>
    <property type="project" value="InterPro"/>
</dbReference>
<dbReference type="InterPro" id="IPR024041">
    <property type="entry name" value="NH4_transpt_AmtB-like_dom"/>
</dbReference>
<dbReference type="GO" id="GO:0008519">
    <property type="term" value="F:ammonium channel activity"/>
    <property type="evidence" value="ECO:0007669"/>
    <property type="project" value="InterPro"/>
</dbReference>
<keyword evidence="4" id="KW-1133">Transmembrane helix</keyword>